<proteinExistence type="predicted"/>
<keyword evidence="1" id="KW-0472">Membrane</keyword>
<reference evidence="2" key="1">
    <citation type="journal article" date="2020" name="mSystems">
        <title>Genome- and Community-Level Interaction Insights into Carbon Utilization and Element Cycling Functions of Hydrothermarchaeota in Hydrothermal Sediment.</title>
        <authorList>
            <person name="Zhou Z."/>
            <person name="Liu Y."/>
            <person name="Xu W."/>
            <person name="Pan J."/>
            <person name="Luo Z.H."/>
            <person name="Li M."/>
        </authorList>
    </citation>
    <scope>NUCLEOTIDE SEQUENCE</scope>
    <source>
        <strain evidence="2">HyVt-388</strain>
    </source>
</reference>
<accession>A0A9C9JZB2</accession>
<feature type="transmembrane region" description="Helical" evidence="1">
    <location>
        <begin position="457"/>
        <end position="477"/>
    </location>
</feature>
<feature type="transmembrane region" description="Helical" evidence="1">
    <location>
        <begin position="12"/>
        <end position="33"/>
    </location>
</feature>
<feature type="transmembrane region" description="Helical" evidence="1">
    <location>
        <begin position="397"/>
        <end position="416"/>
    </location>
</feature>
<keyword evidence="1" id="KW-0812">Transmembrane</keyword>
<gene>
    <name evidence="2" type="ORF">ENI34_01110</name>
</gene>
<protein>
    <recommendedName>
        <fullName evidence="4">Glycosyltransferase RgtA/B/C/D-like domain-containing protein</fullName>
    </recommendedName>
</protein>
<dbReference type="Proteomes" id="UP000885826">
    <property type="component" value="Unassembled WGS sequence"/>
</dbReference>
<feature type="transmembrane region" description="Helical" evidence="1">
    <location>
        <begin position="113"/>
        <end position="133"/>
    </location>
</feature>
<organism evidence="2 3">
    <name type="scientific">candidate division WOR-3 bacterium</name>
    <dbReference type="NCBI Taxonomy" id="2052148"/>
    <lineage>
        <taxon>Bacteria</taxon>
        <taxon>Bacteria division WOR-3</taxon>
    </lineage>
</organism>
<evidence type="ECO:0000313" key="3">
    <source>
        <dbReference type="Proteomes" id="UP000885826"/>
    </source>
</evidence>
<dbReference type="EMBL" id="DRIG01000014">
    <property type="protein sequence ID" value="HEC77725.1"/>
    <property type="molecule type" value="Genomic_DNA"/>
</dbReference>
<dbReference type="AlphaFoldDB" id="A0A9C9JZB2"/>
<feature type="transmembrane region" description="Helical" evidence="1">
    <location>
        <begin position="204"/>
        <end position="223"/>
    </location>
</feature>
<evidence type="ECO:0008006" key="4">
    <source>
        <dbReference type="Google" id="ProtNLM"/>
    </source>
</evidence>
<feature type="transmembrane region" description="Helical" evidence="1">
    <location>
        <begin position="431"/>
        <end position="450"/>
    </location>
</feature>
<evidence type="ECO:0000256" key="1">
    <source>
        <dbReference type="SAM" id="Phobius"/>
    </source>
</evidence>
<feature type="transmembrane region" description="Helical" evidence="1">
    <location>
        <begin position="87"/>
        <end position="106"/>
    </location>
</feature>
<comment type="caution">
    <text evidence="2">The sequence shown here is derived from an EMBL/GenBank/DDBJ whole genome shotgun (WGS) entry which is preliminary data.</text>
</comment>
<sequence>MAALFKKSAYKADFTILFFVFAVSRAVLTWSGVHFNITPLYWFFQFLDPLYLKSDLFRSLLYLHSQPPGFNLFLGIVLKLFSGHELLVFKTIYLLIGLSMTILLYLMSRKLKIPPMIALPVTIFFSISPPILLLENWLFYTYPVTFLLLVSCFFLYKYLEKNRRLYLFLFFCTIGSIVLTRTLFHTIWMMAAIAGLILFQKKEIKKIILCAALPLLIIFAVHIKNYLIFHQISLSSWFGMNLIKMTWTVPVDELRSSVENEEVSEIAGIMPFRPPEVYSNYANFDTVTGIPVLDEKYKSTGYINFNHIAYISISDHYLDAAKYLITRYPGCYGLSIIKALYTYLRPCSDSVIISGHNRKAIKGWVDFYEKYLIGDILSKVWSADFINRAGQARKVHLNYLYLFIPFIYLWSILLAVRGDRALTPPGKYKPLPVFICYNIIYVTTVGNLIEMSENMRFRFLLLPFIYIILMNILKYCFKKTEPEVPWK</sequence>
<keyword evidence="1" id="KW-1133">Transmembrane helix</keyword>
<evidence type="ECO:0000313" key="2">
    <source>
        <dbReference type="EMBL" id="HEC77725.1"/>
    </source>
</evidence>
<feature type="transmembrane region" description="Helical" evidence="1">
    <location>
        <begin position="139"/>
        <end position="158"/>
    </location>
</feature>
<name>A0A9C9JZB2_UNCW3</name>
<feature type="transmembrane region" description="Helical" evidence="1">
    <location>
        <begin position="165"/>
        <end position="198"/>
    </location>
</feature>